<evidence type="ECO:0000313" key="3">
    <source>
        <dbReference type="Proteomes" id="UP001597124"/>
    </source>
</evidence>
<dbReference type="Proteomes" id="UP001597124">
    <property type="component" value="Unassembled WGS sequence"/>
</dbReference>
<evidence type="ECO:0000313" key="2">
    <source>
        <dbReference type="EMBL" id="MFD0848321.1"/>
    </source>
</evidence>
<dbReference type="EMBL" id="JBHTIK010000005">
    <property type="protein sequence ID" value="MFD0848321.1"/>
    <property type="molecule type" value="Genomic_DNA"/>
</dbReference>
<dbReference type="EC" id="4.2.1.75" evidence="2"/>
<proteinExistence type="predicted"/>
<dbReference type="Pfam" id="PF02602">
    <property type="entry name" value="HEM4"/>
    <property type="match status" value="1"/>
</dbReference>
<accession>A0ABW3C1J1</accession>
<gene>
    <name evidence="2" type="ORF">ACFQ00_08295</name>
</gene>
<comment type="caution">
    <text evidence="2">The sequence shown here is derived from an EMBL/GenBank/DDBJ whole genome shotgun (WGS) entry which is preliminary data.</text>
</comment>
<dbReference type="SUPFAM" id="SSF69618">
    <property type="entry name" value="HemD-like"/>
    <property type="match status" value="1"/>
</dbReference>
<dbReference type="GO" id="GO:0004852">
    <property type="term" value="F:uroporphyrinogen-III synthase activity"/>
    <property type="evidence" value="ECO:0007669"/>
    <property type="project" value="UniProtKB-EC"/>
</dbReference>
<keyword evidence="3" id="KW-1185">Reference proteome</keyword>
<protein>
    <submittedName>
        <fullName evidence="2">Uroporphyrinogen-III synthase</fullName>
        <ecNumber evidence="2">4.2.1.75</ecNumber>
    </submittedName>
</protein>
<name>A0ABW3C1J1_SPHXN</name>
<feature type="domain" description="Tetrapyrrole biosynthesis uroporphyrinogen III synthase" evidence="1">
    <location>
        <begin position="15"/>
        <end position="215"/>
    </location>
</feature>
<reference evidence="3" key="1">
    <citation type="journal article" date="2019" name="Int. J. Syst. Evol. Microbiol.">
        <title>The Global Catalogue of Microorganisms (GCM) 10K type strain sequencing project: providing services to taxonomists for standard genome sequencing and annotation.</title>
        <authorList>
            <consortium name="The Broad Institute Genomics Platform"/>
            <consortium name="The Broad Institute Genome Sequencing Center for Infectious Disease"/>
            <person name="Wu L."/>
            <person name="Ma J."/>
        </authorList>
    </citation>
    <scope>NUCLEOTIDE SEQUENCE [LARGE SCALE GENOMIC DNA]</scope>
    <source>
        <strain evidence="3">CCUG 52537</strain>
    </source>
</reference>
<evidence type="ECO:0000259" key="1">
    <source>
        <dbReference type="Pfam" id="PF02602"/>
    </source>
</evidence>
<sequence>MTRVLITRPQPGAAETADRLRALGHEPVVAPLFEVKAKEWSPPAAMPEAVMLTSAAAAREGGPAMATYLGLPCFCVGARTAAAAQGAGFTDIRTPEVHDGGELLAAIAAAGIGDILHLSGIEIATYAPPAGLKVERRVVYGAHFHSWSEAERTAAQAADVALIYSPRGGEALAAAFGPHRKGVRLSAISRNAATAAGDGWAARAVAASPDEDALFAAAGLLCEKQADKAPLTRTG</sequence>
<dbReference type="InterPro" id="IPR036108">
    <property type="entry name" value="4pyrrol_syn_uPrphyn_synt_sf"/>
</dbReference>
<dbReference type="Gene3D" id="3.40.50.10090">
    <property type="match status" value="1"/>
</dbReference>
<keyword evidence="2" id="KW-0456">Lyase</keyword>
<dbReference type="InterPro" id="IPR003754">
    <property type="entry name" value="4pyrrol_synth_uPrphyn_synth"/>
</dbReference>
<organism evidence="2 3">
    <name type="scientific">Sphingosinicella xenopeptidilytica</name>
    <dbReference type="NCBI Taxonomy" id="364098"/>
    <lineage>
        <taxon>Bacteria</taxon>
        <taxon>Pseudomonadati</taxon>
        <taxon>Pseudomonadota</taxon>
        <taxon>Alphaproteobacteria</taxon>
        <taxon>Sphingomonadales</taxon>
        <taxon>Sphingosinicellaceae</taxon>
        <taxon>Sphingosinicella</taxon>
    </lineage>
</organism>
<dbReference type="CDD" id="cd06578">
    <property type="entry name" value="HemD"/>
    <property type="match status" value="1"/>
</dbReference>
<dbReference type="RefSeq" id="WP_381488893.1">
    <property type="nucleotide sequence ID" value="NZ_JBHTIK010000005.1"/>
</dbReference>